<dbReference type="STRING" id="1440763.BJI69_14790"/>
<dbReference type="Proteomes" id="UP000182987">
    <property type="component" value="Chromosome"/>
</dbReference>
<accession>A0A0G9HCW3</accession>
<dbReference type="EMBL" id="CP017480">
    <property type="protein sequence ID" value="APG05037.1"/>
    <property type="molecule type" value="Genomic_DNA"/>
</dbReference>
<protein>
    <submittedName>
        <fullName evidence="1">Uncharacterized protein</fullName>
    </submittedName>
</protein>
<dbReference type="InterPro" id="IPR008928">
    <property type="entry name" value="6-hairpin_glycosidase_sf"/>
</dbReference>
<dbReference type="InterPro" id="IPR049046">
    <property type="entry name" value="Beta-AFase-like_GH127_middle"/>
</dbReference>
<gene>
    <name evidence="1" type="ORF">BJI69_14790</name>
</gene>
<dbReference type="AlphaFoldDB" id="A0A0G9HCW3"/>
<keyword evidence="2" id="KW-1185">Reference proteome</keyword>
<name>A0A0G9HCW3_9GAMM</name>
<dbReference type="GO" id="GO:0005975">
    <property type="term" value="P:carbohydrate metabolic process"/>
    <property type="evidence" value="ECO:0007669"/>
    <property type="project" value="InterPro"/>
</dbReference>
<dbReference type="Pfam" id="PF20736">
    <property type="entry name" value="Glyco_hydro127M"/>
    <property type="match status" value="1"/>
</dbReference>
<dbReference type="PANTHER" id="PTHR43465:SF2">
    <property type="entry name" value="DUF1680 DOMAIN PROTEIN (AFU_ORTHOLOGUE AFUA_1G08910)"/>
    <property type="match status" value="1"/>
</dbReference>
<dbReference type="InterPro" id="IPR049174">
    <property type="entry name" value="Beta-AFase-like"/>
</dbReference>
<dbReference type="Pfam" id="PF07944">
    <property type="entry name" value="Beta-AFase-like_GH127_cat"/>
    <property type="match status" value="1"/>
</dbReference>
<dbReference type="OrthoDB" id="9757939at2"/>
<dbReference type="PATRIC" id="fig|1440763.5.peg.1260"/>
<reference evidence="2" key="1">
    <citation type="submission" date="2016-09" db="EMBL/GenBank/DDBJ databases">
        <authorList>
            <person name="Lysoe E."/>
        </authorList>
    </citation>
    <scope>NUCLEOTIDE SEQUENCE [LARGE SCALE GENOMIC DNA]</scope>
    <source>
        <strain evidence="2">LJ96T</strain>
    </source>
</reference>
<sequence>MRVDTHFGGLLGDALAANLQGRLSHFIVDEHSPAIALFAPERRALNDEGDWYGEHAGKWLVAASRAAARCGDEALRARVLRVADYLVSIQEDDGYLGTYAPSRRFMVPQPPKPVSWNGEPSVRTWDIWTHAYLMLGLLEVHRHFGGSRYLDAVRHIGDLCLHTLSSGGIDITDLGNHFGMSATVLLDPAVDLHLATGDPRYLELARLVLRQADAHPPLALLSQCLAGTDVAFIATGKAYQLAWNLVGVAKLHRVTGEPALLRAVENVWRSIRDHHLTLGGGPWGGVAHRSREVFNAPGAFIPEAYVETCSTLAWIQLNRELLQITGEAHYAEEIERSAYNDLLAAQAPDGEDWCYYVFPNGRRVHTTYWRCCKSSGAMAVEELPDIATIARDPRTLDINIYGPGQSSALLEGAGRVRLTQSTAWPYPDDIRITISLEEPAHFALRLRVPSWAEGAALSVNGEDAGVPVPPGHYAVIDRDWHEGDVVVAHFPAQPILHRASHRNVQESRAPDGSAVHQEVLHVDYVGVTCGPLVYATDLIDGFKTSETVKLPEEAQALWLTLLPREHGEAPVIRLDPGYRTSLRFTPYFSAGGRRDGAWRLTWLSLAPERSL</sequence>
<dbReference type="RefSeq" id="WP_046967093.1">
    <property type="nucleotide sequence ID" value="NZ_CP017480.1"/>
</dbReference>
<proteinExistence type="predicted"/>
<evidence type="ECO:0000313" key="2">
    <source>
        <dbReference type="Proteomes" id="UP000182987"/>
    </source>
</evidence>
<dbReference type="PANTHER" id="PTHR43465">
    <property type="entry name" value="DUF1680 DOMAIN PROTEIN (AFU_ORTHOLOGUE AFUA_1G08910)"/>
    <property type="match status" value="1"/>
</dbReference>
<dbReference type="KEGG" id="lrz:BJI69_14790"/>
<evidence type="ECO:0000313" key="1">
    <source>
        <dbReference type="EMBL" id="APG05037.1"/>
    </source>
</evidence>
<dbReference type="InterPro" id="IPR012878">
    <property type="entry name" value="Beta-AFase-like_GH127_cat"/>
</dbReference>
<dbReference type="SUPFAM" id="SSF48208">
    <property type="entry name" value="Six-hairpin glycosidases"/>
    <property type="match status" value="1"/>
</dbReference>
<organism evidence="1 2">
    <name type="scientific">Luteibacter rhizovicinus DSM 16549</name>
    <dbReference type="NCBI Taxonomy" id="1440763"/>
    <lineage>
        <taxon>Bacteria</taxon>
        <taxon>Pseudomonadati</taxon>
        <taxon>Pseudomonadota</taxon>
        <taxon>Gammaproteobacteria</taxon>
        <taxon>Lysobacterales</taxon>
        <taxon>Rhodanobacteraceae</taxon>
        <taxon>Luteibacter</taxon>
    </lineage>
</organism>